<keyword evidence="1" id="KW-0472">Membrane</keyword>
<keyword evidence="1" id="KW-0812">Transmembrane</keyword>
<dbReference type="NCBIfam" id="NF033233">
    <property type="entry name" value="twin_helix"/>
    <property type="match status" value="1"/>
</dbReference>
<accession>A0ABQ6C8V4</accession>
<name>A0ABQ6C8V4_9BURK</name>
<evidence type="ECO:0000313" key="2">
    <source>
        <dbReference type="EMBL" id="GLS14706.1"/>
    </source>
</evidence>
<organism evidence="2 3">
    <name type="scientific">Hydrogenophaga electricum</name>
    <dbReference type="NCBI Taxonomy" id="1230953"/>
    <lineage>
        <taxon>Bacteria</taxon>
        <taxon>Pseudomonadati</taxon>
        <taxon>Pseudomonadota</taxon>
        <taxon>Betaproteobacteria</taxon>
        <taxon>Burkholderiales</taxon>
        <taxon>Comamonadaceae</taxon>
        <taxon>Hydrogenophaga</taxon>
    </lineage>
</organism>
<dbReference type="InterPro" id="IPR021313">
    <property type="entry name" value="DUF2909"/>
</dbReference>
<protein>
    <recommendedName>
        <fullName evidence="4">Twin transmembrane helix small protein</fullName>
    </recommendedName>
</protein>
<feature type="transmembrane region" description="Helical" evidence="1">
    <location>
        <begin position="52"/>
        <end position="75"/>
    </location>
</feature>
<dbReference type="Proteomes" id="UP001156903">
    <property type="component" value="Unassembled WGS sequence"/>
</dbReference>
<evidence type="ECO:0008006" key="4">
    <source>
        <dbReference type="Google" id="ProtNLM"/>
    </source>
</evidence>
<reference evidence="3" key="1">
    <citation type="journal article" date="2019" name="Int. J. Syst. Evol. Microbiol.">
        <title>The Global Catalogue of Microorganisms (GCM) 10K type strain sequencing project: providing services to taxonomists for standard genome sequencing and annotation.</title>
        <authorList>
            <consortium name="The Broad Institute Genomics Platform"/>
            <consortium name="The Broad Institute Genome Sequencing Center for Infectious Disease"/>
            <person name="Wu L."/>
            <person name="Ma J."/>
        </authorList>
    </citation>
    <scope>NUCLEOTIDE SEQUENCE [LARGE SCALE GENOMIC DNA]</scope>
    <source>
        <strain evidence="3">NBRC 109341</strain>
    </source>
</reference>
<gene>
    <name evidence="2" type="ORF">GCM10007935_21380</name>
</gene>
<sequence length="83" mass="8764">MAAMKYLVIVAFVAILASLGAALVFMMKGHAPPAEGEGGEAPAPNRRMARALALRVAFSVLLFVAVLVSYLLGWIQPTGLPLR</sequence>
<evidence type="ECO:0000313" key="3">
    <source>
        <dbReference type="Proteomes" id="UP001156903"/>
    </source>
</evidence>
<dbReference type="Pfam" id="PF11137">
    <property type="entry name" value="DUF2909"/>
    <property type="match status" value="1"/>
</dbReference>
<dbReference type="EMBL" id="BSPB01000014">
    <property type="protein sequence ID" value="GLS14706.1"/>
    <property type="molecule type" value="Genomic_DNA"/>
</dbReference>
<keyword evidence="1" id="KW-1133">Transmembrane helix</keyword>
<evidence type="ECO:0000256" key="1">
    <source>
        <dbReference type="SAM" id="Phobius"/>
    </source>
</evidence>
<keyword evidence="3" id="KW-1185">Reference proteome</keyword>
<comment type="caution">
    <text evidence="2">The sequence shown here is derived from an EMBL/GenBank/DDBJ whole genome shotgun (WGS) entry which is preliminary data.</text>
</comment>
<proteinExistence type="predicted"/>